<comment type="caution">
    <text evidence="1">The sequence shown here is derived from an EMBL/GenBank/DDBJ whole genome shotgun (WGS) entry which is preliminary data.</text>
</comment>
<sequence>MLRFLGVVYQGAYPDMRSQLAGIAIVDEEGLKYIQSISDLNNVEIVNISVNSVEGAVIRAIVLSKLGSSRVYTLVAGIDYGKSLGVAIVADSIVIYMNRHRSEKGVIDLVKLFFNNIEATKKIVRVGIPTTVIHKDFELFVDKLNKELPQEIIVEFISEYNTSKTATYEEKHLDKDSFAALTIAMKLHKIYEQR</sequence>
<evidence type="ECO:0000313" key="1">
    <source>
        <dbReference type="EMBL" id="HEM67178.1"/>
    </source>
</evidence>
<protein>
    <submittedName>
        <fullName evidence="1">Uncharacterized protein</fullName>
    </submittedName>
</protein>
<reference evidence="1" key="1">
    <citation type="journal article" date="2020" name="mSystems">
        <title>Genome- and Community-Level Interaction Insights into Carbon Utilization and Element Cycling Functions of Hydrothermarchaeota in Hydrothermal Sediment.</title>
        <authorList>
            <person name="Zhou Z."/>
            <person name="Liu Y."/>
            <person name="Xu W."/>
            <person name="Pan J."/>
            <person name="Luo Z.H."/>
            <person name="Li M."/>
        </authorList>
    </citation>
    <scope>NUCLEOTIDE SEQUENCE [LARGE SCALE GENOMIC DNA]</scope>
    <source>
        <strain evidence="1">SpSt-125</strain>
    </source>
</reference>
<proteinExistence type="predicted"/>
<gene>
    <name evidence="1" type="ORF">ENO26_06390</name>
</gene>
<name>A0A7J2U2X2_9CREN</name>
<accession>A0A7J2U2X2</accession>
<dbReference type="EMBL" id="DSEU01000040">
    <property type="protein sequence ID" value="HEM67178.1"/>
    <property type="molecule type" value="Genomic_DNA"/>
</dbReference>
<dbReference type="AlphaFoldDB" id="A0A7J2U2X2"/>
<organism evidence="1">
    <name type="scientific">Ignisphaera aggregans</name>
    <dbReference type="NCBI Taxonomy" id="334771"/>
    <lineage>
        <taxon>Archaea</taxon>
        <taxon>Thermoproteota</taxon>
        <taxon>Thermoprotei</taxon>
        <taxon>Desulfurococcales</taxon>
        <taxon>Desulfurococcaceae</taxon>
        <taxon>Ignisphaera</taxon>
    </lineage>
</organism>